<keyword evidence="7" id="KW-0520">NAD</keyword>
<dbReference type="GO" id="GO:0003952">
    <property type="term" value="F:NAD+ synthase (glutamine-hydrolyzing) activity"/>
    <property type="evidence" value="ECO:0007669"/>
    <property type="project" value="UniProtKB-EC"/>
</dbReference>
<keyword evidence="5" id="KW-0547">Nucleotide-binding</keyword>
<dbReference type="NCBIfam" id="NF010588">
    <property type="entry name" value="PRK13981.1"/>
    <property type="match status" value="1"/>
</dbReference>
<evidence type="ECO:0000256" key="6">
    <source>
        <dbReference type="ARBA" id="ARBA00022840"/>
    </source>
</evidence>
<dbReference type="HAMAP" id="MF_02090">
    <property type="entry name" value="NadE_glutamine_dep"/>
    <property type="match status" value="1"/>
</dbReference>
<proteinExistence type="inferred from homology"/>
<evidence type="ECO:0000256" key="3">
    <source>
        <dbReference type="ARBA" id="ARBA00012743"/>
    </source>
</evidence>
<keyword evidence="4 9" id="KW-0436">Ligase</keyword>
<dbReference type="Gene3D" id="3.40.50.620">
    <property type="entry name" value="HUPs"/>
    <property type="match status" value="1"/>
</dbReference>
<dbReference type="PANTHER" id="PTHR23090:SF9">
    <property type="entry name" value="GLUTAMINE-DEPENDENT NAD(+) SYNTHETASE"/>
    <property type="match status" value="1"/>
</dbReference>
<evidence type="ECO:0000256" key="4">
    <source>
        <dbReference type="ARBA" id="ARBA00022598"/>
    </source>
</evidence>
<dbReference type="Pfam" id="PF02540">
    <property type="entry name" value="NAD_synthase"/>
    <property type="match status" value="1"/>
</dbReference>
<dbReference type="Gene3D" id="3.60.110.10">
    <property type="entry name" value="Carbon-nitrogen hydrolase"/>
    <property type="match status" value="1"/>
</dbReference>
<dbReference type="SUPFAM" id="SSF52402">
    <property type="entry name" value="Adenine nucleotide alpha hydrolases-like"/>
    <property type="match status" value="1"/>
</dbReference>
<dbReference type="AlphaFoldDB" id="E6QTF7"/>
<dbReference type="FunFam" id="3.40.50.620:FF:000106">
    <property type="entry name" value="Glutamine-dependent NAD(+) synthetase"/>
    <property type="match status" value="1"/>
</dbReference>
<evidence type="ECO:0000256" key="7">
    <source>
        <dbReference type="ARBA" id="ARBA00023027"/>
    </source>
</evidence>
<dbReference type="CDD" id="cd07570">
    <property type="entry name" value="GAT_Gln-NAD-synth"/>
    <property type="match status" value="1"/>
</dbReference>
<protein>
    <recommendedName>
        <fullName evidence="3">NAD(+) synthase (glutamine-hydrolyzing)</fullName>
        <ecNumber evidence="3">6.3.5.1</ecNumber>
    </recommendedName>
</protein>
<dbReference type="InterPro" id="IPR036526">
    <property type="entry name" value="C-N_Hydrolase_sf"/>
</dbReference>
<dbReference type="CDD" id="cd00553">
    <property type="entry name" value="NAD_synthase"/>
    <property type="match status" value="1"/>
</dbReference>
<evidence type="ECO:0000313" key="9">
    <source>
        <dbReference type="EMBL" id="CBI10529.1"/>
    </source>
</evidence>
<name>E6QTF7_9ZZZZ</name>
<dbReference type="InterPro" id="IPR003694">
    <property type="entry name" value="NAD_synthase"/>
</dbReference>
<dbReference type="InterPro" id="IPR003010">
    <property type="entry name" value="C-N_Hydrolase"/>
</dbReference>
<evidence type="ECO:0000256" key="5">
    <source>
        <dbReference type="ARBA" id="ARBA00022741"/>
    </source>
</evidence>
<gene>
    <name evidence="9" type="primary">nadE</name>
    <name evidence="9" type="ORF">CARN7_1311</name>
</gene>
<accession>E6QTF7</accession>
<reference evidence="9" key="1">
    <citation type="submission" date="2009-10" db="EMBL/GenBank/DDBJ databases">
        <title>Diversity of trophic interactions inside an arsenic-rich microbial ecosystem.</title>
        <authorList>
            <person name="Bertin P.N."/>
            <person name="Heinrich-Salmeron A."/>
            <person name="Pelletier E."/>
            <person name="Goulhen-Chollet F."/>
            <person name="Arsene-Ploetze F."/>
            <person name="Gallien S."/>
            <person name="Calteau A."/>
            <person name="Vallenet D."/>
            <person name="Casiot C."/>
            <person name="Chane-Woon-Ming B."/>
            <person name="Giloteaux L."/>
            <person name="Barakat M."/>
            <person name="Bonnefoy V."/>
            <person name="Bruneel O."/>
            <person name="Chandler M."/>
            <person name="Cleiss J."/>
            <person name="Duran R."/>
            <person name="Elbaz-Poulichet F."/>
            <person name="Fonknechten N."/>
            <person name="Lauga B."/>
            <person name="Mornico D."/>
            <person name="Ortet P."/>
            <person name="Schaeffer C."/>
            <person name="Siguier P."/>
            <person name="Alexander Thil Smith A."/>
            <person name="Van Dorsselaer A."/>
            <person name="Weissenbach J."/>
            <person name="Medigue C."/>
            <person name="Le Paslier D."/>
        </authorList>
    </citation>
    <scope>NUCLEOTIDE SEQUENCE</scope>
</reference>
<evidence type="ECO:0000256" key="1">
    <source>
        <dbReference type="ARBA" id="ARBA00005188"/>
    </source>
</evidence>
<sequence length="535" mass="58557">MKIALAQMNAIVGDIGGNLTKISDAIATAKHMGAQMVLTPELALSGYPPEDLLLRDDFQTQIEQALQQLCALAQGITLVVGHPYRQGGRLYNAASVMRDGEIICHYRKFSLPNHTVFDEHRYFTAGDEACVFEEAGIRFGVNICADVWHETAPRAAAAAGAQVLLVLNASPFHLGKADERYDVVSERIQENHLSVLYCNLVGGQDELVFDGGSFAMDAAGELRTQFPCFENGVYLVELEGVLPRSGLITPVPSLEQSAYQALVMGLRDYVKNNGFHGVLLGLSGGVDSALTLAIAVDALGASHVHAVMMPSAYTAEISVTDSRTMVENLGVQYSELPIAPLYEQFLQCLASEFHGKAVDLTEENLQARIRGTLLMALSNKFGQLVVTTGNKSEMAVGYATLYGDMAGGFALLRDVSKTLVYRLCHYRNAISPVILPRVIERPPSAELRPDQTDQDTLPDYEVLDAIIASYVEEDESVEDIVAAGFDRDEVQRVVRMIDRSEYKRRQAPVGVRITARGFGKDRRYPITQCFDPTSK</sequence>
<dbReference type="GO" id="GO:0009435">
    <property type="term" value="P:NAD+ biosynthetic process"/>
    <property type="evidence" value="ECO:0007669"/>
    <property type="project" value="UniProtKB-UniPathway"/>
</dbReference>
<dbReference type="SUPFAM" id="SSF56317">
    <property type="entry name" value="Carbon-nitrogen hydrolase"/>
    <property type="match status" value="1"/>
</dbReference>
<dbReference type="InterPro" id="IPR014445">
    <property type="entry name" value="Gln-dep_NAD_synthase"/>
</dbReference>
<dbReference type="EMBL" id="CABR01000087">
    <property type="protein sequence ID" value="CBI10529.1"/>
    <property type="molecule type" value="Genomic_DNA"/>
</dbReference>
<dbReference type="PIRSF" id="PIRSF006630">
    <property type="entry name" value="NADS_GAT"/>
    <property type="match status" value="1"/>
</dbReference>
<dbReference type="GO" id="GO:0005524">
    <property type="term" value="F:ATP binding"/>
    <property type="evidence" value="ECO:0007669"/>
    <property type="project" value="UniProtKB-KW"/>
</dbReference>
<organism evidence="9">
    <name type="scientific">mine drainage metagenome</name>
    <dbReference type="NCBI Taxonomy" id="410659"/>
    <lineage>
        <taxon>unclassified sequences</taxon>
        <taxon>metagenomes</taxon>
        <taxon>ecological metagenomes</taxon>
    </lineage>
</organism>
<comment type="caution">
    <text evidence="9">The sequence shown here is derived from an EMBL/GenBank/DDBJ whole genome shotgun (WGS) entry which is preliminary data.</text>
</comment>
<dbReference type="GO" id="GO:0004359">
    <property type="term" value="F:glutaminase activity"/>
    <property type="evidence" value="ECO:0007669"/>
    <property type="project" value="InterPro"/>
</dbReference>
<feature type="domain" description="CN hydrolase" evidence="8">
    <location>
        <begin position="1"/>
        <end position="240"/>
    </location>
</feature>
<dbReference type="GO" id="GO:0005737">
    <property type="term" value="C:cytoplasm"/>
    <property type="evidence" value="ECO:0007669"/>
    <property type="project" value="InterPro"/>
</dbReference>
<dbReference type="PANTHER" id="PTHR23090">
    <property type="entry name" value="NH 3 /GLUTAMINE-DEPENDENT NAD + SYNTHETASE"/>
    <property type="match status" value="1"/>
</dbReference>
<keyword evidence="6" id="KW-0067">ATP-binding</keyword>
<dbReference type="Pfam" id="PF00795">
    <property type="entry name" value="CN_hydrolase"/>
    <property type="match status" value="1"/>
</dbReference>
<dbReference type="PROSITE" id="PS50263">
    <property type="entry name" value="CN_HYDROLASE"/>
    <property type="match status" value="1"/>
</dbReference>
<dbReference type="EC" id="6.3.5.1" evidence="3"/>
<dbReference type="InterPro" id="IPR022310">
    <property type="entry name" value="NAD/GMP_synthase"/>
</dbReference>
<dbReference type="InterPro" id="IPR014729">
    <property type="entry name" value="Rossmann-like_a/b/a_fold"/>
</dbReference>
<evidence type="ECO:0000256" key="2">
    <source>
        <dbReference type="ARBA" id="ARBA00007145"/>
    </source>
</evidence>
<comment type="pathway">
    <text evidence="1">Cofactor biosynthesis; NAD(+) biosynthesis; NAD(+) from deamido-NAD(+) (L-Gln route): step 1/1.</text>
</comment>
<dbReference type="NCBIfam" id="TIGR00552">
    <property type="entry name" value="nadE"/>
    <property type="match status" value="1"/>
</dbReference>
<dbReference type="UniPathway" id="UPA00253">
    <property type="reaction ID" value="UER00334"/>
</dbReference>
<comment type="similarity">
    <text evidence="2">In the C-terminal section; belongs to the NAD synthetase family.</text>
</comment>
<evidence type="ECO:0000259" key="8">
    <source>
        <dbReference type="PROSITE" id="PS50263"/>
    </source>
</evidence>